<comment type="similarity">
    <text evidence="1">Belongs to the amidase family.</text>
</comment>
<dbReference type="EMBL" id="SNZH01000003">
    <property type="protein sequence ID" value="TDR46511.1"/>
    <property type="molecule type" value="Genomic_DNA"/>
</dbReference>
<dbReference type="Proteomes" id="UP000295293">
    <property type="component" value="Unassembled WGS sequence"/>
</dbReference>
<evidence type="ECO:0000256" key="1">
    <source>
        <dbReference type="ARBA" id="ARBA00009199"/>
    </source>
</evidence>
<reference evidence="3 4" key="1">
    <citation type="submission" date="2019-03" db="EMBL/GenBank/DDBJ databases">
        <title>Genomic Encyclopedia of Type Strains, Phase IV (KMG-IV): sequencing the most valuable type-strain genomes for metagenomic binning, comparative biology and taxonomic classification.</title>
        <authorList>
            <person name="Goeker M."/>
        </authorList>
    </citation>
    <scope>NUCLEOTIDE SEQUENCE [LARGE SCALE GENOMIC DNA]</scope>
    <source>
        <strain evidence="3 4">DSM 21667</strain>
    </source>
</reference>
<dbReference type="RefSeq" id="WP_133817651.1">
    <property type="nucleotide sequence ID" value="NZ_SNZH01000003.1"/>
</dbReference>
<dbReference type="Gene3D" id="3.90.1300.10">
    <property type="entry name" value="Amidase signature (AS) domain"/>
    <property type="match status" value="1"/>
</dbReference>
<organism evidence="3 4">
    <name type="scientific">Tahibacter aquaticus</name>
    <dbReference type="NCBI Taxonomy" id="520092"/>
    <lineage>
        <taxon>Bacteria</taxon>
        <taxon>Pseudomonadati</taxon>
        <taxon>Pseudomonadota</taxon>
        <taxon>Gammaproteobacteria</taxon>
        <taxon>Lysobacterales</taxon>
        <taxon>Rhodanobacteraceae</taxon>
        <taxon>Tahibacter</taxon>
    </lineage>
</organism>
<dbReference type="PANTHER" id="PTHR11895">
    <property type="entry name" value="TRANSAMIDASE"/>
    <property type="match status" value="1"/>
</dbReference>
<dbReference type="InterPro" id="IPR036928">
    <property type="entry name" value="AS_sf"/>
</dbReference>
<keyword evidence="4" id="KW-1185">Reference proteome</keyword>
<proteinExistence type="inferred from homology"/>
<protein>
    <submittedName>
        <fullName evidence="3">Aspartyl-tRNA(Asn)/glutamyl-tRNA(Gln) amidotransferase subunit A</fullName>
    </submittedName>
</protein>
<evidence type="ECO:0000313" key="3">
    <source>
        <dbReference type="EMBL" id="TDR46511.1"/>
    </source>
</evidence>
<dbReference type="AlphaFoldDB" id="A0A4R6Z4F0"/>
<name>A0A4R6Z4F0_9GAMM</name>
<comment type="caution">
    <text evidence="3">The sequence shown here is derived from an EMBL/GenBank/DDBJ whole genome shotgun (WGS) entry which is preliminary data.</text>
</comment>
<accession>A0A4R6Z4F0</accession>
<dbReference type="PANTHER" id="PTHR11895:SF7">
    <property type="entry name" value="GLUTAMYL-TRNA(GLN) AMIDOTRANSFERASE SUBUNIT A, MITOCHONDRIAL"/>
    <property type="match status" value="1"/>
</dbReference>
<evidence type="ECO:0000259" key="2">
    <source>
        <dbReference type="Pfam" id="PF01425"/>
    </source>
</evidence>
<sequence>MNTATSPQLEPARLRAASTCQTLHWLASGRIDASELAEIYLDAIAAANPRLNAYIGLDAEKTRAQAAQSSQRRSAGRLKGRLDGIPVAIKDNLDVAGWPTTAGLPARREHIAGNDSAAVARLLAAGAVILGKTNLDEGVLGASTNNPHYGATRNPWQPEYSAGGSSGGAAAAVAAGLCVAAVGSDSLGSVRIPASHCGVFALKPTHGEISARGLVPAARRLDAIGLIARNVNDLTVLLQVLAGYDAEDPRSRKRRVALAPPDWEPGRLRCGIPQDLAGLGTTAEVLAVFEQAIASLRQELGEQRGVDFSDYPLARARRAGLLLMEAEMCQTFAADIADTERPISPALRAMLDYAAAKSAADYVAADRMLDASVLKARRVFAEVDVLVLPTTPAPAARLDAAEPADQAQFTSFASLAGCPAVTIPMGRCNAGLPLGLQFVGPPGSDLRLLELAEVCASALDGAPDYPAPGA</sequence>
<feature type="domain" description="Amidase" evidence="2">
    <location>
        <begin position="35"/>
        <end position="449"/>
    </location>
</feature>
<evidence type="ECO:0000313" key="4">
    <source>
        <dbReference type="Proteomes" id="UP000295293"/>
    </source>
</evidence>
<dbReference type="SUPFAM" id="SSF75304">
    <property type="entry name" value="Amidase signature (AS) enzymes"/>
    <property type="match status" value="1"/>
</dbReference>
<dbReference type="Pfam" id="PF01425">
    <property type="entry name" value="Amidase"/>
    <property type="match status" value="1"/>
</dbReference>
<dbReference type="InterPro" id="IPR000120">
    <property type="entry name" value="Amidase"/>
</dbReference>
<keyword evidence="3" id="KW-0808">Transferase</keyword>
<gene>
    <name evidence="3" type="ORF">DFR29_10342</name>
</gene>
<dbReference type="OrthoDB" id="9811471at2"/>
<dbReference type="InterPro" id="IPR023631">
    <property type="entry name" value="Amidase_dom"/>
</dbReference>
<dbReference type="GO" id="GO:0016740">
    <property type="term" value="F:transferase activity"/>
    <property type="evidence" value="ECO:0007669"/>
    <property type="project" value="UniProtKB-KW"/>
</dbReference>